<feature type="compositionally biased region" description="Basic and acidic residues" evidence="2">
    <location>
        <begin position="88"/>
        <end position="97"/>
    </location>
</feature>
<feature type="region of interest" description="Disordered" evidence="2">
    <location>
        <begin position="1"/>
        <end position="48"/>
    </location>
</feature>
<evidence type="ECO:0000256" key="1">
    <source>
        <dbReference type="SAM" id="Coils"/>
    </source>
</evidence>
<feature type="compositionally biased region" description="Acidic residues" evidence="2">
    <location>
        <begin position="303"/>
        <end position="312"/>
    </location>
</feature>
<reference evidence="3 4" key="1">
    <citation type="submission" date="2014-06" db="EMBL/GenBank/DDBJ databases">
        <authorList>
            <person name="Swart Estienne"/>
        </authorList>
    </citation>
    <scope>NUCLEOTIDE SEQUENCE [LARGE SCALE GENOMIC DNA]</scope>
    <source>
        <strain evidence="3 4">130c</strain>
    </source>
</reference>
<keyword evidence="4" id="KW-1185">Reference proteome</keyword>
<evidence type="ECO:0000256" key="2">
    <source>
        <dbReference type="SAM" id="MobiDB-lite"/>
    </source>
</evidence>
<organism evidence="3 4">
    <name type="scientific">Stylonychia lemnae</name>
    <name type="common">Ciliate</name>
    <dbReference type="NCBI Taxonomy" id="5949"/>
    <lineage>
        <taxon>Eukaryota</taxon>
        <taxon>Sar</taxon>
        <taxon>Alveolata</taxon>
        <taxon>Ciliophora</taxon>
        <taxon>Intramacronucleata</taxon>
        <taxon>Spirotrichea</taxon>
        <taxon>Stichotrichia</taxon>
        <taxon>Sporadotrichida</taxon>
        <taxon>Oxytrichidae</taxon>
        <taxon>Stylonychinae</taxon>
        <taxon>Stylonychia</taxon>
    </lineage>
</organism>
<name>A0A077ZYV6_STYLE</name>
<evidence type="ECO:0000313" key="4">
    <source>
        <dbReference type="Proteomes" id="UP000039865"/>
    </source>
</evidence>
<feature type="compositionally biased region" description="Basic and acidic residues" evidence="2">
    <location>
        <begin position="291"/>
        <end position="302"/>
    </location>
</feature>
<feature type="region of interest" description="Disordered" evidence="2">
    <location>
        <begin position="284"/>
        <end position="320"/>
    </location>
</feature>
<dbReference type="EMBL" id="CCKQ01003954">
    <property type="protein sequence ID" value="CDW75095.1"/>
    <property type="molecule type" value="Genomic_DNA"/>
</dbReference>
<keyword evidence="1" id="KW-0175">Coiled coil</keyword>
<dbReference type="Proteomes" id="UP000039865">
    <property type="component" value="Unassembled WGS sequence"/>
</dbReference>
<sequence length="841" mass="96720">MLKQYKGPQKNQISDQDKESNSANTAGRGKKPTNQPERKDLTPNLRKEKGIFFSNNQISSKLTLCVEPQQLSSNKGSSSVKKSKSRSKTPEKVGDKTALKKKVQFEDPVQEAKDSNVISVRSSNEVEEINTSTDFSHNKIKDIIMNCSENAKLLPQPTENLNITHQAQALYMQRDDNMFNPVSDVSQIQNFYQPNGINHSSFNGQEGQNELNNGSNANIIEAVISAQNKKKVLDRMARIEIELEPDQATIVSFHYEYKEYLDEMNLMDPERALYEEALARKKMQKDLSSQQDKKEEVAKENEINLDNDEQSMMEETSPFPNSGKSKFEVLLKSMIARIEYNNCLAPVQEYARHQQNFQNKKKKLKKKIPVVLAQGQDEPLAEDSIIEKGPKYDDNYYDLDDDFIDDEELEINQDEMVAEMIGDGQSGVLSQIQGQESESFEEVKASNENKENDFQVDGDADDEDLDYLKYQERYNKLLKVFRVLPPDHVDDLVRKEEDKLKQKKEQQKQKESQLNNLVQSTLNLNPNNQNKIKQNSNVPLQIIQHNQNSAEKPSKNNKKRTREEFENFKVDDMTIDDIINTLRTRVLNGETLNSFKKEIQQLAERVEKKDPNWSDKTSEVVSMKLSQILQKSQQEMLFMLQRTFLLEKKKKKKIELDKHVSIGKSKLEFDLKSQNKKSDQDYVDLATLDAKITRFSMSEDLKNVIQKIISSVEEYVQIINNYQAKKQKGNEQAAKLEPCDFFNEIDLIIKNILSEIPEGLKQKVFSKLNRAFQQLNPNAVKDQAQANSDSDNGNPLKEQEKYSEIGIQPQSVNSQVQNGMPKKGVVWNKVTAFYDSFTRKQ</sequence>
<feature type="compositionally biased region" description="Polar residues" evidence="2">
    <location>
        <begin position="784"/>
        <end position="793"/>
    </location>
</feature>
<dbReference type="InParanoid" id="A0A077ZYV6"/>
<feature type="compositionally biased region" description="Polar residues" evidence="2">
    <location>
        <begin position="808"/>
        <end position="818"/>
    </location>
</feature>
<feature type="region of interest" description="Disordered" evidence="2">
    <location>
        <begin position="71"/>
        <end position="97"/>
    </location>
</feature>
<accession>A0A077ZYV6</accession>
<protein>
    <submittedName>
        <fullName evidence="3">Uncharacterized protein</fullName>
    </submittedName>
</protein>
<feature type="coiled-coil region" evidence="1">
    <location>
        <begin position="489"/>
        <end position="520"/>
    </location>
</feature>
<proteinExistence type="predicted"/>
<feature type="region of interest" description="Disordered" evidence="2">
    <location>
        <begin position="778"/>
        <end position="819"/>
    </location>
</feature>
<feature type="compositionally biased region" description="Basic and acidic residues" evidence="2">
    <location>
        <begin position="36"/>
        <end position="48"/>
    </location>
</feature>
<evidence type="ECO:0000313" key="3">
    <source>
        <dbReference type="EMBL" id="CDW75095.1"/>
    </source>
</evidence>
<dbReference type="AlphaFoldDB" id="A0A077ZYV6"/>
<gene>
    <name evidence="3" type="primary">Contig6854.g7333</name>
    <name evidence="3" type="ORF">STYLEM_4082</name>
</gene>